<protein>
    <recommendedName>
        <fullName evidence="4">DUF2269 family protein</fullName>
    </recommendedName>
</protein>
<dbReference type="EMBL" id="BAABKN010000009">
    <property type="protein sequence ID" value="GAA4730470.1"/>
    <property type="molecule type" value="Genomic_DNA"/>
</dbReference>
<feature type="transmembrane region" description="Helical" evidence="1">
    <location>
        <begin position="116"/>
        <end position="137"/>
    </location>
</feature>
<comment type="caution">
    <text evidence="2">The sequence shown here is derived from an EMBL/GenBank/DDBJ whole genome shotgun (WGS) entry which is preliminary data.</text>
</comment>
<reference evidence="3" key="1">
    <citation type="journal article" date="2019" name="Int. J. Syst. Evol. Microbiol.">
        <title>The Global Catalogue of Microorganisms (GCM) 10K type strain sequencing project: providing services to taxonomists for standard genome sequencing and annotation.</title>
        <authorList>
            <consortium name="The Broad Institute Genomics Platform"/>
            <consortium name="The Broad Institute Genome Sequencing Center for Infectious Disease"/>
            <person name="Wu L."/>
            <person name="Ma J."/>
        </authorList>
    </citation>
    <scope>NUCLEOTIDE SEQUENCE [LARGE SCALE GENOMIC DNA]</scope>
    <source>
        <strain evidence="3">JCM 18532</strain>
    </source>
</reference>
<evidence type="ECO:0000313" key="3">
    <source>
        <dbReference type="Proteomes" id="UP001499882"/>
    </source>
</evidence>
<dbReference type="RefSeq" id="WP_345525795.1">
    <property type="nucleotide sequence ID" value="NZ_BAABKN010000009.1"/>
</dbReference>
<evidence type="ECO:0008006" key="4">
    <source>
        <dbReference type="Google" id="ProtNLM"/>
    </source>
</evidence>
<name>A0ABP8YK89_9ACTN</name>
<keyword evidence="1" id="KW-1133">Transmembrane helix</keyword>
<evidence type="ECO:0000313" key="2">
    <source>
        <dbReference type="EMBL" id="GAA4730470.1"/>
    </source>
</evidence>
<keyword evidence="1" id="KW-0812">Transmembrane</keyword>
<keyword evidence="1" id="KW-0472">Membrane</keyword>
<accession>A0ABP8YK89</accession>
<gene>
    <name evidence="2" type="ORF">GCM10023350_12160</name>
</gene>
<evidence type="ECO:0000256" key="1">
    <source>
        <dbReference type="SAM" id="Phobius"/>
    </source>
</evidence>
<feature type="transmembrane region" description="Helical" evidence="1">
    <location>
        <begin position="6"/>
        <end position="23"/>
    </location>
</feature>
<proteinExistence type="predicted"/>
<sequence length="141" mass="14905">MSTEVIVYVLTVLAAVVVVLTRLRLGRGSGGAGRLDMGRGLVNVHTVAGLLALVSWVIFLVASDDSFLGSASFGILSLACWWVTVIAGLLILVRWRRPRGRHASQGAADSWSDGPGLSILAHVGMLVGVCVFTWAYLTSVV</sequence>
<dbReference type="Proteomes" id="UP001499882">
    <property type="component" value="Unassembled WGS sequence"/>
</dbReference>
<feature type="transmembrane region" description="Helical" evidence="1">
    <location>
        <begin position="44"/>
        <end position="62"/>
    </location>
</feature>
<organism evidence="2 3">
    <name type="scientific">Nocardioides endophyticus</name>
    <dbReference type="NCBI Taxonomy" id="1353775"/>
    <lineage>
        <taxon>Bacteria</taxon>
        <taxon>Bacillati</taxon>
        <taxon>Actinomycetota</taxon>
        <taxon>Actinomycetes</taxon>
        <taxon>Propionibacteriales</taxon>
        <taxon>Nocardioidaceae</taxon>
        <taxon>Nocardioides</taxon>
    </lineage>
</organism>
<keyword evidence="3" id="KW-1185">Reference proteome</keyword>
<feature type="transmembrane region" description="Helical" evidence="1">
    <location>
        <begin position="74"/>
        <end position="95"/>
    </location>
</feature>